<keyword evidence="7" id="KW-1185">Reference proteome</keyword>
<protein>
    <submittedName>
        <fullName evidence="6">Phototropic-responsive NPH3 family protein</fullName>
    </submittedName>
</protein>
<reference evidence="7" key="1">
    <citation type="journal article" date="2011" name="Nat. Genet.">
        <title>The Arabidopsis lyrata genome sequence and the basis of rapid genome size change.</title>
        <authorList>
            <person name="Hu T.T."/>
            <person name="Pattyn P."/>
            <person name="Bakker E.G."/>
            <person name="Cao J."/>
            <person name="Cheng J.-F."/>
            <person name="Clark R.M."/>
            <person name="Fahlgren N."/>
            <person name="Fawcett J.A."/>
            <person name="Grimwood J."/>
            <person name="Gundlach H."/>
            <person name="Haberer G."/>
            <person name="Hollister J.D."/>
            <person name="Ossowski S."/>
            <person name="Ottilar R.P."/>
            <person name="Salamov A.A."/>
            <person name="Schneeberger K."/>
            <person name="Spannagl M."/>
            <person name="Wang X."/>
            <person name="Yang L."/>
            <person name="Nasrallah M.E."/>
            <person name="Bergelson J."/>
            <person name="Carrington J.C."/>
            <person name="Gaut B.S."/>
            <person name="Schmutz J."/>
            <person name="Mayer K.F.X."/>
            <person name="Van de Peer Y."/>
            <person name="Grigoriev I.V."/>
            <person name="Nordborg M."/>
            <person name="Weigel D."/>
            <person name="Guo Y.-L."/>
        </authorList>
    </citation>
    <scope>NUCLEOTIDE SEQUENCE [LARGE SCALE GENOMIC DNA]</scope>
    <source>
        <strain evidence="7">cv. MN47</strain>
    </source>
</reference>
<accession>D7KJL0</accession>
<dbReference type="GO" id="GO:0016567">
    <property type="term" value="P:protein ubiquitination"/>
    <property type="evidence" value="ECO:0007669"/>
    <property type="project" value="UniProtKB-UniPathway"/>
</dbReference>
<evidence type="ECO:0000256" key="4">
    <source>
        <dbReference type="SAM" id="MobiDB-lite"/>
    </source>
</evidence>
<evidence type="ECO:0000256" key="1">
    <source>
        <dbReference type="ARBA" id="ARBA00022786"/>
    </source>
</evidence>
<dbReference type="InterPro" id="IPR043454">
    <property type="entry name" value="NPH3/RPT2-like"/>
</dbReference>
<dbReference type="InterPro" id="IPR027356">
    <property type="entry name" value="NPH3_dom"/>
</dbReference>
<evidence type="ECO:0000256" key="2">
    <source>
        <dbReference type="PROSITE-ProRule" id="PRU00982"/>
    </source>
</evidence>
<feature type="region of interest" description="Disordered" evidence="4">
    <location>
        <begin position="1"/>
        <end position="23"/>
    </location>
</feature>
<keyword evidence="1" id="KW-0833">Ubl conjugation pathway</keyword>
<dbReference type="HOGENOM" id="CLU_005994_0_0_1"/>
<evidence type="ECO:0000313" key="7">
    <source>
        <dbReference type="Proteomes" id="UP000008694"/>
    </source>
</evidence>
<dbReference type="KEGG" id="aly:9327777"/>
<feature type="domain" description="NPH3" evidence="5">
    <location>
        <begin position="26"/>
        <end position="303"/>
    </location>
</feature>
<dbReference type="OrthoDB" id="680561at2759"/>
<dbReference type="AlphaFoldDB" id="D7KJL0"/>
<dbReference type="Proteomes" id="UP000008694">
    <property type="component" value="Unassembled WGS sequence"/>
</dbReference>
<dbReference type="PANTHER" id="PTHR32370">
    <property type="entry name" value="OS12G0117600 PROTEIN"/>
    <property type="match status" value="1"/>
</dbReference>
<name>D7KJL0_ARALL</name>
<evidence type="ECO:0000313" key="6">
    <source>
        <dbReference type="EMBL" id="EFH67974.1"/>
    </source>
</evidence>
<dbReference type="Pfam" id="PF03000">
    <property type="entry name" value="NPH3"/>
    <property type="match status" value="1"/>
</dbReference>
<dbReference type="UniPathway" id="UPA00143"/>
<feature type="coiled-coil region" evidence="3">
    <location>
        <begin position="347"/>
        <end position="374"/>
    </location>
</feature>
<dbReference type="PROSITE" id="PS51649">
    <property type="entry name" value="NPH3"/>
    <property type="match status" value="1"/>
</dbReference>
<sequence length="456" mass="50899">MDETSSPESATISTKSPSTSTGKMECSWFDDGCILDIDNFIKSIAGIKSKGVRPDIIGSIIVHYASKWLPDLSDVVINPEEPQLQPQQQSESFSVTAFVMKKRFFVETLLGIIPPEKDSVPCDFLLRLLRTANMVGADSNYKKELEERVSWQLDQASLKELMIPSFSHLCGTLLDVELVTRLVKKFARLDNEGVKSGASLVKVAKLVDSYLAEAALDGDLSLAEFISLAEALPNHARVTEDGLYRAIDTYLKAHPKVTKQERKRLCGLIDSKKLSMEASLHAAQNDRLPVRTIIQVLFSEKVKLIHRSHNNIEWSGSSFSGARSSPNPSGSHYSESGPARCMSKREINVQQAEIRRLREDMAKLKSECEAMQTQLHKDKVIEKKGTCTSGNKGFFRWKKLGFRSGLSVSVVENTIGEDFGDNREGEEYEYATQTPGNMKTKLVKGRTPSRWRKSMS</sequence>
<evidence type="ECO:0000256" key="3">
    <source>
        <dbReference type="SAM" id="Coils"/>
    </source>
</evidence>
<dbReference type="eggNOG" id="ENOG502QR49">
    <property type="taxonomic scope" value="Eukaryota"/>
</dbReference>
<feature type="compositionally biased region" description="Low complexity" evidence="4">
    <location>
        <begin position="316"/>
        <end position="329"/>
    </location>
</feature>
<gene>
    <name evidence="6" type="ORF">ARALYDRAFT_474403</name>
</gene>
<proteinExistence type="inferred from homology"/>
<comment type="similarity">
    <text evidence="2">Belongs to the NPH3 family.</text>
</comment>
<dbReference type="Gramene" id="fgenesh2_kg.1__4357__AT1G52770.1">
    <property type="protein sequence ID" value="fgenesh2_kg.1__4357__AT1G52770.1"/>
    <property type="gene ID" value="fgenesh2_kg.1__4357__AT1G52770.1"/>
</dbReference>
<evidence type="ECO:0000259" key="5">
    <source>
        <dbReference type="PROSITE" id="PS51649"/>
    </source>
</evidence>
<organism evidence="7">
    <name type="scientific">Arabidopsis lyrata subsp. lyrata</name>
    <name type="common">Lyre-leaved rock-cress</name>
    <dbReference type="NCBI Taxonomy" id="81972"/>
    <lineage>
        <taxon>Eukaryota</taxon>
        <taxon>Viridiplantae</taxon>
        <taxon>Streptophyta</taxon>
        <taxon>Embryophyta</taxon>
        <taxon>Tracheophyta</taxon>
        <taxon>Spermatophyta</taxon>
        <taxon>Magnoliopsida</taxon>
        <taxon>eudicotyledons</taxon>
        <taxon>Gunneridae</taxon>
        <taxon>Pentapetalae</taxon>
        <taxon>rosids</taxon>
        <taxon>malvids</taxon>
        <taxon>Brassicales</taxon>
        <taxon>Brassicaceae</taxon>
        <taxon>Camelineae</taxon>
        <taxon>Arabidopsis</taxon>
    </lineage>
</organism>
<dbReference type="STRING" id="81972.D7KJL0"/>
<feature type="region of interest" description="Disordered" evidence="4">
    <location>
        <begin position="316"/>
        <end position="344"/>
    </location>
</feature>
<feature type="compositionally biased region" description="Polar residues" evidence="4">
    <location>
        <begin position="1"/>
        <end position="22"/>
    </location>
</feature>
<keyword evidence="3" id="KW-0175">Coiled coil</keyword>
<dbReference type="EMBL" id="GL348713">
    <property type="protein sequence ID" value="EFH67974.1"/>
    <property type="molecule type" value="Genomic_DNA"/>
</dbReference>